<dbReference type="Proteomes" id="UP000180036">
    <property type="component" value="Unassembled WGS sequence"/>
</dbReference>
<dbReference type="OMA" id="HERRCMY"/>
<evidence type="ECO:0000259" key="1">
    <source>
        <dbReference type="Pfam" id="PF11181"/>
    </source>
</evidence>
<dbReference type="AlphaFoldDB" id="A0A0D7XRG5"/>
<sequence length="115" mass="13181">MKPVVREYTNDQKLMQDVKELQQLGVAKEDVYVLSHDDDRTDRLADNTDVNTIGAKETGIKHAVGNMFNKKGDELRNKIHEIGFSEEEASQFEKRLDEGKVLLFVTDNEKVKSWA</sequence>
<dbReference type="GeneID" id="93079907"/>
<dbReference type="Proteomes" id="UP001222377">
    <property type="component" value="Unassembled WGS sequence"/>
</dbReference>
<comment type="caution">
    <text evidence="3">The sequence shown here is derived from an EMBL/GenBank/DDBJ whole genome shotgun (WGS) entry which is preliminary data.</text>
</comment>
<reference evidence="3 4" key="1">
    <citation type="submission" date="2016-10" db="EMBL/GenBank/DDBJ databases">
        <authorList>
            <person name="Marach S."/>
            <person name="Prathuangwong S."/>
            <person name="Takikawa Y."/>
            <person name="Dohra H."/>
        </authorList>
    </citation>
    <scope>NUCLEOTIDE SEQUENCE [LARGE SCALE GENOMIC DNA]</scope>
    <source>
        <strain evidence="3 4">K2</strain>
    </source>
</reference>
<gene>
    <name evidence="3" type="ORF">BKP66_18175</name>
    <name evidence="2" type="ORF">PV946_19390</name>
</gene>
<dbReference type="EMBL" id="JARKHX010000007">
    <property type="protein sequence ID" value="MDF4195902.1"/>
    <property type="molecule type" value="Genomic_DNA"/>
</dbReference>
<evidence type="ECO:0000313" key="3">
    <source>
        <dbReference type="EMBL" id="OIK19577.1"/>
    </source>
</evidence>
<proteinExistence type="predicted"/>
<dbReference type="RefSeq" id="WP_003155650.1">
    <property type="nucleotide sequence ID" value="NZ_BSRV01000004.1"/>
</dbReference>
<evidence type="ECO:0000313" key="4">
    <source>
        <dbReference type="Proteomes" id="UP000180036"/>
    </source>
</evidence>
<dbReference type="Pfam" id="PF11181">
    <property type="entry name" value="YflT"/>
    <property type="match status" value="1"/>
</dbReference>
<feature type="domain" description="General stress protein 17M-like" evidence="1">
    <location>
        <begin position="3"/>
        <end position="99"/>
    </location>
</feature>
<protein>
    <submittedName>
        <fullName evidence="3">General stress protein</fullName>
    </submittedName>
</protein>
<dbReference type="InterPro" id="IPR025889">
    <property type="entry name" value="GSP17M-like_dom"/>
</dbReference>
<dbReference type="OrthoDB" id="2353304at2"/>
<dbReference type="EMBL" id="MOEA01000005">
    <property type="protein sequence ID" value="OIK19577.1"/>
    <property type="molecule type" value="Genomic_DNA"/>
</dbReference>
<organism evidence="3 4">
    <name type="scientific">Bacillus amyloliquefaciens</name>
    <name type="common">Bacillus velezensis</name>
    <dbReference type="NCBI Taxonomy" id="1390"/>
    <lineage>
        <taxon>Bacteria</taxon>
        <taxon>Bacillati</taxon>
        <taxon>Bacillota</taxon>
        <taxon>Bacilli</taxon>
        <taxon>Bacillales</taxon>
        <taxon>Bacillaceae</taxon>
        <taxon>Bacillus</taxon>
        <taxon>Bacillus amyloliquefaciens group</taxon>
    </lineage>
</organism>
<dbReference type="eggNOG" id="ENOG5032UC2">
    <property type="taxonomic scope" value="Bacteria"/>
</dbReference>
<name>A0A0D7XRG5_BACAM</name>
<accession>A0A0D7XRG5</accession>
<reference evidence="2" key="2">
    <citation type="submission" date="2023-02" db="EMBL/GenBank/DDBJ databases">
        <title>Draft Whole-Genome Sequences of Bacillus Strains of Potential Probiotic for Poultry.</title>
        <authorList>
            <person name="Ma L.M."/>
            <person name="Lopez-Guerra N."/>
            <person name="Zhang G."/>
        </authorList>
    </citation>
    <scope>NUCLEOTIDE SEQUENCE</scope>
    <source>
        <strain evidence="2">OSU1013-24</strain>
    </source>
</reference>
<evidence type="ECO:0000313" key="2">
    <source>
        <dbReference type="EMBL" id="MDF4195902.1"/>
    </source>
</evidence>